<dbReference type="RefSeq" id="XP_049133296.1">
    <property type="nucleotide sequence ID" value="XM_049277339.1"/>
</dbReference>
<name>A0AA37PER4_9PEZI</name>
<evidence type="ECO:0000313" key="3">
    <source>
        <dbReference type="EMBL" id="GKT50946.1"/>
    </source>
</evidence>
<feature type="domain" description="Rhodopsin" evidence="2">
    <location>
        <begin position="26"/>
        <end position="93"/>
    </location>
</feature>
<protein>
    <recommendedName>
        <fullName evidence="2">Rhodopsin domain-containing protein</fullName>
    </recommendedName>
</protein>
<dbReference type="Proteomes" id="UP001055115">
    <property type="component" value="Unassembled WGS sequence"/>
</dbReference>
<comment type="caution">
    <text evidence="3">The sequence shown here is derived from an EMBL/GenBank/DDBJ whole genome shotgun (WGS) entry which is preliminary data.</text>
</comment>
<evidence type="ECO:0000256" key="1">
    <source>
        <dbReference type="SAM" id="Phobius"/>
    </source>
</evidence>
<proteinExistence type="predicted"/>
<gene>
    <name evidence="3" type="ORF">ColSpa_11127</name>
</gene>
<organism evidence="3 4">
    <name type="scientific">Colletotrichum spaethianum</name>
    <dbReference type="NCBI Taxonomy" id="700344"/>
    <lineage>
        <taxon>Eukaryota</taxon>
        <taxon>Fungi</taxon>
        <taxon>Dikarya</taxon>
        <taxon>Ascomycota</taxon>
        <taxon>Pezizomycotina</taxon>
        <taxon>Sordariomycetes</taxon>
        <taxon>Hypocreomycetidae</taxon>
        <taxon>Glomerellales</taxon>
        <taxon>Glomerellaceae</taxon>
        <taxon>Colletotrichum</taxon>
        <taxon>Colletotrichum spaethianum species complex</taxon>
    </lineage>
</organism>
<feature type="transmembrane region" description="Helical" evidence="1">
    <location>
        <begin position="63"/>
        <end position="85"/>
    </location>
</feature>
<keyword evidence="1" id="KW-1133">Transmembrane helix</keyword>
<dbReference type="Pfam" id="PF20684">
    <property type="entry name" value="Fung_rhodopsin"/>
    <property type="match status" value="1"/>
</dbReference>
<feature type="transmembrane region" description="Helical" evidence="1">
    <location>
        <begin position="32"/>
        <end position="51"/>
    </location>
</feature>
<keyword evidence="1" id="KW-0812">Transmembrane</keyword>
<accession>A0AA37PER4</accession>
<dbReference type="AlphaFoldDB" id="A0AA37PER4"/>
<evidence type="ECO:0000259" key="2">
    <source>
        <dbReference type="Pfam" id="PF20684"/>
    </source>
</evidence>
<dbReference type="GeneID" id="73331929"/>
<dbReference type="EMBL" id="BQXU01000042">
    <property type="protein sequence ID" value="GKT50946.1"/>
    <property type="molecule type" value="Genomic_DNA"/>
</dbReference>
<keyword evidence="4" id="KW-1185">Reference proteome</keyword>
<evidence type="ECO:0000313" key="4">
    <source>
        <dbReference type="Proteomes" id="UP001055115"/>
    </source>
</evidence>
<keyword evidence="1" id="KW-0472">Membrane</keyword>
<sequence length="95" mass="10728">MLANSRLSDYFNFGASWRQCKDRREEGAMMRAHASICVFVDCMLVALPLWVVTNYVKMGVKAIQILLVFSLGIFAVVTGIVRLYIITTTNFSENT</sequence>
<reference evidence="3 4" key="1">
    <citation type="submission" date="2022-03" db="EMBL/GenBank/DDBJ databases">
        <title>Genome data of Colletotrichum spp.</title>
        <authorList>
            <person name="Utami Y.D."/>
            <person name="Hiruma K."/>
        </authorList>
    </citation>
    <scope>NUCLEOTIDE SEQUENCE [LARGE SCALE GENOMIC DNA]</scope>
    <source>
        <strain evidence="3 4">MAFF 239500</strain>
    </source>
</reference>
<dbReference type="InterPro" id="IPR049326">
    <property type="entry name" value="Rhodopsin_dom_fungi"/>
</dbReference>